<dbReference type="RefSeq" id="WP_109614493.1">
    <property type="nucleotide sequence ID" value="NZ_QGGG01000019.1"/>
</dbReference>
<evidence type="ECO:0000259" key="2">
    <source>
        <dbReference type="SMART" id="SM00903"/>
    </source>
</evidence>
<protein>
    <submittedName>
        <fullName evidence="3">Flavin reductase (DIM6/NTAB) family NADH-FMN oxidoreductase RutF</fullName>
    </submittedName>
</protein>
<accession>A0A316BRX6</accession>
<dbReference type="OrthoDB" id="9792858at2"/>
<dbReference type="GO" id="GO:0042602">
    <property type="term" value="F:riboflavin reductase (NADPH) activity"/>
    <property type="evidence" value="ECO:0007669"/>
    <property type="project" value="TreeGrafter"/>
</dbReference>
<dbReference type="InterPro" id="IPR050268">
    <property type="entry name" value="NADH-dep_flavin_reductase"/>
</dbReference>
<dbReference type="GO" id="GO:0010181">
    <property type="term" value="F:FMN binding"/>
    <property type="evidence" value="ECO:0007669"/>
    <property type="project" value="InterPro"/>
</dbReference>
<feature type="domain" description="Flavin reductase like" evidence="2">
    <location>
        <begin position="13"/>
        <end position="154"/>
    </location>
</feature>
<evidence type="ECO:0000256" key="1">
    <source>
        <dbReference type="ARBA" id="ARBA00023002"/>
    </source>
</evidence>
<dbReference type="AlphaFoldDB" id="A0A316BRX6"/>
<dbReference type="SUPFAM" id="SSF50475">
    <property type="entry name" value="FMN-binding split barrel"/>
    <property type="match status" value="1"/>
</dbReference>
<reference evidence="3 4" key="1">
    <citation type="submission" date="2018-05" db="EMBL/GenBank/DDBJ databases">
        <title>Genomic Encyclopedia of Type Strains, Phase IV (KMG-IV): sequencing the most valuable type-strain genomes for metagenomic binning, comparative biology and taxonomic classification.</title>
        <authorList>
            <person name="Goeker M."/>
        </authorList>
    </citation>
    <scope>NUCLEOTIDE SEQUENCE [LARGE SCALE GENOMIC DNA]</scope>
    <source>
        <strain evidence="3 4">DSM 6986</strain>
    </source>
</reference>
<dbReference type="InterPro" id="IPR002563">
    <property type="entry name" value="Flavin_Rdtase-like_dom"/>
</dbReference>
<evidence type="ECO:0000313" key="3">
    <source>
        <dbReference type="EMBL" id="PWJ76347.1"/>
    </source>
</evidence>
<evidence type="ECO:0000313" key="4">
    <source>
        <dbReference type="Proteomes" id="UP000245396"/>
    </source>
</evidence>
<dbReference type="GO" id="GO:0006208">
    <property type="term" value="P:pyrimidine nucleobase catabolic process"/>
    <property type="evidence" value="ECO:0007669"/>
    <property type="project" value="TreeGrafter"/>
</dbReference>
<proteinExistence type="predicted"/>
<gene>
    <name evidence="3" type="ORF">C7441_11935</name>
</gene>
<keyword evidence="1" id="KW-0560">Oxidoreductase</keyword>
<sequence length="160" mass="17471">MVGFNPRELRDACGSFATGVTVISTRTEDGDHGMTANAFMSVSLDPPLITISLDRKSKMLEKVRSSKRYAVNVLSQHMKPLAMHFAGRHDPALTEVFSVRDGLPVIPNALAVFLTDVEQEVEVGDHTLFIGRVTDIRRDNGNQPLLFSGGKFGKLASADE</sequence>
<keyword evidence="4" id="KW-1185">Reference proteome</keyword>
<organism evidence="3 4">
    <name type="scientific">Pseudaminobacter salicylatoxidans</name>
    <dbReference type="NCBI Taxonomy" id="93369"/>
    <lineage>
        <taxon>Bacteria</taxon>
        <taxon>Pseudomonadati</taxon>
        <taxon>Pseudomonadota</taxon>
        <taxon>Alphaproteobacteria</taxon>
        <taxon>Hyphomicrobiales</taxon>
        <taxon>Phyllobacteriaceae</taxon>
        <taxon>Pseudaminobacter</taxon>
    </lineage>
</organism>
<comment type="caution">
    <text evidence="3">The sequence shown here is derived from an EMBL/GenBank/DDBJ whole genome shotgun (WGS) entry which is preliminary data.</text>
</comment>
<dbReference type="PANTHER" id="PTHR30466">
    <property type="entry name" value="FLAVIN REDUCTASE"/>
    <property type="match status" value="1"/>
</dbReference>
<name>A0A316BRX6_PSESE</name>
<dbReference type="Gene3D" id="2.30.110.10">
    <property type="entry name" value="Electron Transport, Fmn-binding Protein, Chain A"/>
    <property type="match status" value="1"/>
</dbReference>
<dbReference type="Proteomes" id="UP000245396">
    <property type="component" value="Unassembled WGS sequence"/>
</dbReference>
<dbReference type="Pfam" id="PF01613">
    <property type="entry name" value="Flavin_Reduct"/>
    <property type="match status" value="1"/>
</dbReference>
<dbReference type="EMBL" id="QGGG01000019">
    <property type="protein sequence ID" value="PWJ76347.1"/>
    <property type="molecule type" value="Genomic_DNA"/>
</dbReference>
<dbReference type="PANTHER" id="PTHR30466:SF1">
    <property type="entry name" value="FMN REDUCTASE (NADH) RUTF"/>
    <property type="match status" value="1"/>
</dbReference>
<dbReference type="InterPro" id="IPR012349">
    <property type="entry name" value="Split_barrel_FMN-bd"/>
</dbReference>
<dbReference type="SMART" id="SM00903">
    <property type="entry name" value="Flavin_Reduct"/>
    <property type="match status" value="1"/>
</dbReference>